<dbReference type="AlphaFoldDB" id="A0A6A6VA28"/>
<feature type="region of interest" description="Disordered" evidence="1">
    <location>
        <begin position="983"/>
        <end position="1055"/>
    </location>
</feature>
<accession>A0A6A6VA28</accession>
<gene>
    <name evidence="2" type="ORF">M011DRAFT_467551</name>
</gene>
<sequence>MSGPYRFQPDSVPSPLDRQSPNLYSAGQAPNFKTNVNRMKTKKWVEAKKNAYDGDDWGEYDEYDEYGADANPSQPPLPAGYRQPAQGLDQPYRSFTDPHQAAKVQGRRRNSFEAGEEHRAFSATYAPPRPGASRQVSGAESDVSYTPQNRRDFSPSAMPPPLHTKMPMEHDGTRPPRKSSLDHTTSPPPISPSGASPTSQKPLPFIRPADIYRRIEEERRKERASMESTRPSLDAIEQDAKREPLEPVAERKSEYFPNSSAMQGTQQQYQQPGQPLSPPNTTLEAPGISAFDNDFWSSGPQVPALGGPVPSTSRTEEPGLRAVVEHAFTRTDDQRSVPPTPASKDSDAEVSRSNTVSSTGISPIMSGVPSTATSAMKGYTAGPDSSTPVILEEGSGRNTPILEQIPKGQSGGHSRNVSTSSLATPTAGSPARSPVVTPQKVNPVPESAILASALPDTDPPMSFEANAQPSSYAAREADIALALRKSPPADAASLGAAEKNSQAAFLASHPDAQSPVTETAPRSRSESPSKGRVHELAGKFGEVSHSRRGSTQSNASSVQSWERSRENSRPSSPTKTSRPSSPTKQAQFSERPPVNRDPSFRPKLPGQWESFATTIPTPSEKENVEEPVGPKTSTEIPPPSPLETVDLTPTTAKHTVEPAPPSETESDPLAMLKAAGAAVGDAIQSSIGIKSGAMPEDAGTEKEEGRHFVGDIYLSQPLHLERTASSVASSVPPTPPAKDSPEAEELPPPPPLKEWSPEPKASSSQLQTPTRPPMIPQLSTEPSEHDLESDRLRKEIVASLSPEPLRPKSRDDGTLLLPTVSATTNRDSSVLPMDYDSYWATGPTSTSAQDVAGAVSEADRPEPPAAGQSPYTEHAAPGPGLLTTRFSWEDRTSGAMSPEGQAHAGATAGPGTTSQDVEVTGTDMGPQPAAEPGPQIAPALAGPSNDVKVAVQAATPPSGPAIEAPELQDSKIASPVSGLHVVNSETDSEAVDMPPRYSYEAATSNDAPGYNQAESLVSGHAQNDHVGEQRSTEPVQFPAASEPTQQSATSTGKPLGFRDILNIKTSSERIVSYNKTRDYWAKADHGLDNWISSTLKANPELANQPIAPPQPQVARTSTARHRATGSLSLFGRHHHASANSQSNIMAPAEQSNISSSYPAPGPSSVAASPDNARHSQRLTSHQMQAKGKDLLHTAGVLGGKGMTGAKGLFAKGKSRFRGGGDKVEK</sequence>
<feature type="compositionally biased region" description="Basic and acidic residues" evidence="1">
    <location>
        <begin position="314"/>
        <end position="335"/>
    </location>
</feature>
<feature type="compositionally biased region" description="Low complexity" evidence="1">
    <location>
        <begin position="904"/>
        <end position="913"/>
    </location>
</feature>
<feature type="compositionally biased region" description="Polar residues" evidence="1">
    <location>
        <begin position="1042"/>
        <end position="1052"/>
    </location>
</feature>
<feature type="compositionally biased region" description="Polar residues" evidence="1">
    <location>
        <begin position="134"/>
        <end position="148"/>
    </location>
</feature>
<evidence type="ECO:0000313" key="3">
    <source>
        <dbReference type="Proteomes" id="UP000799440"/>
    </source>
</evidence>
<name>A0A6A6VA28_9PLEO</name>
<feature type="region of interest" description="Disordered" evidence="1">
    <location>
        <begin position="1"/>
        <end position="31"/>
    </location>
</feature>
<reference evidence="2" key="1">
    <citation type="journal article" date="2020" name="Stud. Mycol.">
        <title>101 Dothideomycetes genomes: a test case for predicting lifestyles and emergence of pathogens.</title>
        <authorList>
            <person name="Haridas S."/>
            <person name="Albert R."/>
            <person name="Binder M."/>
            <person name="Bloem J."/>
            <person name="Labutti K."/>
            <person name="Salamov A."/>
            <person name="Andreopoulos B."/>
            <person name="Baker S."/>
            <person name="Barry K."/>
            <person name="Bills G."/>
            <person name="Bluhm B."/>
            <person name="Cannon C."/>
            <person name="Castanera R."/>
            <person name="Culley D."/>
            <person name="Daum C."/>
            <person name="Ezra D."/>
            <person name="Gonzalez J."/>
            <person name="Henrissat B."/>
            <person name="Kuo A."/>
            <person name="Liang C."/>
            <person name="Lipzen A."/>
            <person name="Lutzoni F."/>
            <person name="Magnuson J."/>
            <person name="Mondo S."/>
            <person name="Nolan M."/>
            <person name="Ohm R."/>
            <person name="Pangilinan J."/>
            <person name="Park H.-J."/>
            <person name="Ramirez L."/>
            <person name="Alfaro M."/>
            <person name="Sun H."/>
            <person name="Tritt A."/>
            <person name="Yoshinaga Y."/>
            <person name="Zwiers L.-H."/>
            <person name="Turgeon B."/>
            <person name="Goodwin S."/>
            <person name="Spatafora J."/>
            <person name="Crous P."/>
            <person name="Grigoriev I."/>
        </authorList>
    </citation>
    <scope>NUCLEOTIDE SEQUENCE</scope>
    <source>
        <strain evidence="2">CBS 119925</strain>
    </source>
</reference>
<feature type="compositionally biased region" description="Low complexity" evidence="1">
    <location>
        <begin position="569"/>
        <end position="584"/>
    </location>
</feature>
<feature type="region of interest" description="Disordered" evidence="1">
    <location>
        <begin position="1202"/>
        <end position="1225"/>
    </location>
</feature>
<keyword evidence="3" id="KW-1185">Reference proteome</keyword>
<feature type="region of interest" description="Disordered" evidence="1">
    <location>
        <begin position="1101"/>
        <end position="1121"/>
    </location>
</feature>
<feature type="compositionally biased region" description="Low complexity" evidence="1">
    <location>
        <begin position="1154"/>
        <end position="1169"/>
    </location>
</feature>
<dbReference type="OrthoDB" id="5151921at2759"/>
<dbReference type="EMBL" id="MU006572">
    <property type="protein sequence ID" value="KAF2747468.1"/>
    <property type="molecule type" value="Genomic_DNA"/>
</dbReference>
<feature type="compositionally biased region" description="Basic and acidic residues" evidence="1">
    <location>
        <begin position="782"/>
        <end position="796"/>
    </location>
</feature>
<feature type="compositionally biased region" description="Low complexity" evidence="1">
    <location>
        <begin position="263"/>
        <end position="274"/>
    </location>
</feature>
<feature type="compositionally biased region" description="Polar residues" evidence="1">
    <location>
        <begin position="549"/>
        <end position="559"/>
    </location>
</feature>
<feature type="compositionally biased region" description="Polar residues" evidence="1">
    <location>
        <begin position="351"/>
        <end position="361"/>
    </location>
</feature>
<protein>
    <submittedName>
        <fullName evidence="2">Uncharacterized protein</fullName>
    </submittedName>
</protein>
<feature type="region of interest" description="Disordered" evidence="1">
    <location>
        <begin position="1149"/>
        <end position="1184"/>
    </location>
</feature>
<organism evidence="2 3">
    <name type="scientific">Sporormia fimetaria CBS 119925</name>
    <dbReference type="NCBI Taxonomy" id="1340428"/>
    <lineage>
        <taxon>Eukaryota</taxon>
        <taxon>Fungi</taxon>
        <taxon>Dikarya</taxon>
        <taxon>Ascomycota</taxon>
        <taxon>Pezizomycotina</taxon>
        <taxon>Dothideomycetes</taxon>
        <taxon>Pleosporomycetidae</taxon>
        <taxon>Pleosporales</taxon>
        <taxon>Sporormiaceae</taxon>
        <taxon>Sporormia</taxon>
    </lineage>
</organism>
<feature type="region of interest" description="Disordered" evidence="1">
    <location>
        <begin position="489"/>
        <end position="666"/>
    </location>
</feature>
<feature type="compositionally biased region" description="Acidic residues" evidence="1">
    <location>
        <begin position="53"/>
        <end position="67"/>
    </location>
</feature>
<feature type="compositionally biased region" description="Basic and acidic residues" evidence="1">
    <location>
        <begin position="521"/>
        <end position="545"/>
    </location>
</feature>
<evidence type="ECO:0000256" key="1">
    <source>
        <dbReference type="SAM" id="MobiDB-lite"/>
    </source>
</evidence>
<feature type="region of interest" description="Disordered" evidence="1">
    <location>
        <begin position="687"/>
        <end position="941"/>
    </location>
</feature>
<feature type="compositionally biased region" description="Polar residues" evidence="1">
    <location>
        <begin position="412"/>
        <end position="427"/>
    </location>
</feature>
<dbReference type="Proteomes" id="UP000799440">
    <property type="component" value="Unassembled WGS sequence"/>
</dbReference>
<feature type="region of interest" description="Disordered" evidence="1">
    <location>
        <begin position="51"/>
        <end position="473"/>
    </location>
</feature>
<feature type="compositionally biased region" description="Basic and acidic residues" evidence="1">
    <location>
        <begin position="210"/>
        <end position="225"/>
    </location>
</feature>
<evidence type="ECO:0000313" key="2">
    <source>
        <dbReference type="EMBL" id="KAF2747468.1"/>
    </source>
</evidence>
<feature type="compositionally biased region" description="Basic and acidic residues" evidence="1">
    <location>
        <begin position="238"/>
        <end position="254"/>
    </location>
</feature>
<feature type="compositionally biased region" description="Basic and acidic residues" evidence="1">
    <location>
        <begin position="699"/>
        <end position="709"/>
    </location>
</feature>
<feature type="compositionally biased region" description="Basic and acidic residues" evidence="1">
    <location>
        <begin position="1022"/>
        <end position="1031"/>
    </location>
</feature>
<proteinExistence type="predicted"/>